<proteinExistence type="predicted"/>
<dbReference type="PATRIC" id="fig|1301098.3.peg.1264"/>
<feature type="region of interest" description="Disordered" evidence="1">
    <location>
        <begin position="256"/>
        <end position="275"/>
    </location>
</feature>
<dbReference type="STRING" id="1301098.PKB_1256"/>
<feature type="region of interest" description="Disordered" evidence="1">
    <location>
        <begin position="280"/>
        <end position="314"/>
    </location>
</feature>
<reference evidence="2 3" key="1">
    <citation type="submission" date="2013-03" db="EMBL/GenBank/DDBJ databases">
        <authorList>
            <person name="Linke B."/>
        </authorList>
    </citation>
    <scope>NUCLEOTIDE SEQUENCE [LARGE SCALE GENOMIC DNA]</scope>
    <source>
        <strain evidence="2 3">B13</strain>
    </source>
</reference>
<gene>
    <name evidence="2" type="ORF">PKB_1256</name>
</gene>
<dbReference type="Proteomes" id="UP000025241">
    <property type="component" value="Chromosome I"/>
</dbReference>
<accession>A0A024HCR1</accession>
<dbReference type="EMBL" id="HG322950">
    <property type="protein sequence ID" value="CDF82621.1"/>
    <property type="molecule type" value="Genomic_DNA"/>
</dbReference>
<evidence type="ECO:0000313" key="2">
    <source>
        <dbReference type="EMBL" id="CDF82621.1"/>
    </source>
</evidence>
<reference evidence="2 3" key="2">
    <citation type="submission" date="2014-05" db="EMBL/GenBank/DDBJ databases">
        <title>Genome sequence of the 3-chlorobenzoate degrading bacterium Pseudomonas knackmussii B13 shows multiple evidence for horizontal gene transfer.</title>
        <authorList>
            <person name="Miyazaki R."/>
            <person name="Bertelli C."/>
            <person name="Falquet L."/>
            <person name="Robinson-Rechavi M."/>
            <person name="Gharib W."/>
            <person name="Roy S."/>
            <person name="Van der Meer J.R."/>
        </authorList>
    </citation>
    <scope>NUCLEOTIDE SEQUENCE [LARGE SCALE GENOMIC DNA]</scope>
    <source>
        <strain evidence="2 3">B13</strain>
    </source>
</reference>
<keyword evidence="3" id="KW-1185">Reference proteome</keyword>
<evidence type="ECO:0000313" key="3">
    <source>
        <dbReference type="Proteomes" id="UP000025241"/>
    </source>
</evidence>
<dbReference type="KEGG" id="pkc:PKB_1256"/>
<name>A0A024HCR1_PSEKB</name>
<evidence type="ECO:0000256" key="1">
    <source>
        <dbReference type="SAM" id="MobiDB-lite"/>
    </source>
</evidence>
<protein>
    <submittedName>
        <fullName evidence="2">Uncharacterized protein</fullName>
    </submittedName>
</protein>
<dbReference type="AlphaFoldDB" id="A0A024HCR1"/>
<sequence length="349" mass="37227">MTPRIPARRVAAQDQGCALAPATLSTKAPAARKRGGGLARRCLLTLSLAGRPSMPEGGAIESLCCAAAGIFLPKPQVHAGVAYPTTRVRRGAKDAASLRSPTAPHAQLVEGYKQVSEAQLAGVVNVFRSLICRQPLLKLDDLLPAQLDIPLVVPPKLPQRLLSISLLTGKLVQISDDGGQVLPQLVCKGHSTRIMIIIKRGVQPNQHPAHRLNVATSIEALEDAAGKHELQPTVDLMSRVVQPSSKTQVLPEIIGLAPAPLPPGKPQGNAQADEATNRLDPTGRIAATPGPTENPNRQHNSKRRQQRTNQQAARAQLDREFVWKHGHPLAINSARSMPMAVVRVQGVAA</sequence>
<organism evidence="2 3">
    <name type="scientific">Pseudomonas knackmussii (strain DSM 6978 / CCUG 54928 / LMG 23759 / B13)</name>
    <dbReference type="NCBI Taxonomy" id="1301098"/>
    <lineage>
        <taxon>Bacteria</taxon>
        <taxon>Pseudomonadati</taxon>
        <taxon>Pseudomonadota</taxon>
        <taxon>Gammaproteobacteria</taxon>
        <taxon>Pseudomonadales</taxon>
        <taxon>Pseudomonadaceae</taxon>
        <taxon>Pseudomonas</taxon>
    </lineage>
</organism>
<dbReference type="HOGENOM" id="CLU_794243_0_0_6"/>